<dbReference type="EMBL" id="JACHEA010000001">
    <property type="protein sequence ID" value="MBB5339539.1"/>
    <property type="molecule type" value="Genomic_DNA"/>
</dbReference>
<evidence type="ECO:0000313" key="1">
    <source>
        <dbReference type="EMBL" id="MBB5339539.1"/>
    </source>
</evidence>
<accession>A0ACC5NYA8</accession>
<dbReference type="Proteomes" id="UP000569005">
    <property type="component" value="Unassembled WGS sequence"/>
</dbReference>
<keyword evidence="1" id="KW-0808">Transferase</keyword>
<proteinExistence type="predicted"/>
<reference evidence="1" key="1">
    <citation type="submission" date="2020-08" db="EMBL/GenBank/DDBJ databases">
        <title>Genomic Encyclopedia of Type Strains, Phase IV (KMG-V): Genome sequencing to study the core and pangenomes of soil and plant-associated prokaryotes.</title>
        <authorList>
            <person name="Whitman W."/>
        </authorList>
    </citation>
    <scope>NUCLEOTIDE SEQUENCE</scope>
    <source>
        <strain evidence="1">M8UP15</strain>
    </source>
</reference>
<keyword evidence="1" id="KW-0548">Nucleotidyltransferase</keyword>
<dbReference type="EC" id="2.7.7.7" evidence="1"/>
<gene>
    <name evidence="1" type="ORF">HDF13_001872</name>
</gene>
<organism evidence="1 2">
    <name type="scientific">Tunturiibacter gelidiferens</name>
    <dbReference type="NCBI Taxonomy" id="3069689"/>
    <lineage>
        <taxon>Bacteria</taxon>
        <taxon>Pseudomonadati</taxon>
        <taxon>Acidobacteriota</taxon>
        <taxon>Terriglobia</taxon>
        <taxon>Terriglobales</taxon>
        <taxon>Acidobacteriaceae</taxon>
        <taxon>Tunturiibacter</taxon>
    </lineage>
</organism>
<protein>
    <submittedName>
        <fullName evidence="1">DNA polymerase-3 subunit delta</fullName>
        <ecNumber evidence="1">2.7.7.7</ecNumber>
    </submittedName>
</protein>
<name>A0ACC5NYA8_9BACT</name>
<comment type="caution">
    <text evidence="1">The sequence shown here is derived from an EMBL/GenBank/DDBJ whole genome shotgun (WGS) entry which is preliminary data.</text>
</comment>
<evidence type="ECO:0000313" key="2">
    <source>
        <dbReference type="Proteomes" id="UP000569005"/>
    </source>
</evidence>
<sequence>MASLKSFASVDRFIAEIASPATLRPAYVLLGDEVFLYDRCRKAVLATLAPEDTRDFCLHDLDLSDTSIFEILDRAQTPSLMAPFQVLFVRNLKTLYGRGSKKEEFAAIDAYFRSPNPQALLLFVADHLRIPTDLRKMDYQDKERFEKIRETLGDWCGFVELARVDENDAIKWVTTTAESRNIKFDPDAARELVDSLGADMMLIASEFEKLLLYVSAPVLSSTSVILIAAKDPEGVRTSSALDTFQPTPSTSTPREAGEPLTKSRVTLGDVETMVLAAKQRSLYELTDAISAKDRPRALLLLHGLLNASDGGEDAAIGHLYMLARTFRQMLIISEKNVRDPRAIWQVLWQGFRMPPFAAEDLIKQARRYKSRRELTRAIRLVARADLELRSSPANKLLVLERLILDLSTEPKPTPYDPTHQFAMEL</sequence>
<keyword evidence="2" id="KW-1185">Reference proteome</keyword>